<evidence type="ECO:0000256" key="3">
    <source>
        <dbReference type="ARBA" id="ARBA00023136"/>
    </source>
</evidence>
<feature type="transmembrane region" description="Helical" evidence="5">
    <location>
        <begin position="66"/>
        <end position="85"/>
    </location>
</feature>
<evidence type="ECO:0000313" key="7">
    <source>
        <dbReference type="EMBL" id="KTT73077.1"/>
    </source>
</evidence>
<feature type="transmembrane region" description="Helical" evidence="5">
    <location>
        <begin position="394"/>
        <end position="414"/>
    </location>
</feature>
<feature type="region of interest" description="Disordered" evidence="4">
    <location>
        <begin position="1"/>
        <end position="21"/>
    </location>
</feature>
<dbReference type="Pfam" id="PF07690">
    <property type="entry name" value="MFS_1"/>
    <property type="match status" value="1"/>
</dbReference>
<dbReference type="Proteomes" id="UP000074310">
    <property type="component" value="Unassembled WGS sequence"/>
</dbReference>
<feature type="transmembrane region" description="Helical" evidence="5">
    <location>
        <begin position="154"/>
        <end position="175"/>
    </location>
</feature>
<keyword evidence="3 5" id="KW-0472">Membrane</keyword>
<comment type="caution">
    <text evidence="7">The sequence shown here is derived from an EMBL/GenBank/DDBJ whole genome shotgun (WGS) entry which is preliminary data.</text>
</comment>
<dbReference type="GO" id="GO:0022857">
    <property type="term" value="F:transmembrane transporter activity"/>
    <property type="evidence" value="ECO:0007669"/>
    <property type="project" value="InterPro"/>
</dbReference>
<feature type="transmembrane region" description="Helical" evidence="5">
    <location>
        <begin position="245"/>
        <end position="265"/>
    </location>
</feature>
<evidence type="ECO:0000256" key="2">
    <source>
        <dbReference type="ARBA" id="ARBA00022989"/>
    </source>
</evidence>
<keyword evidence="8" id="KW-1185">Reference proteome</keyword>
<evidence type="ECO:0000313" key="8">
    <source>
        <dbReference type="Proteomes" id="UP000074310"/>
    </source>
</evidence>
<gene>
    <name evidence="7" type="ORF">NS334_07940</name>
</gene>
<keyword evidence="1 5" id="KW-0812">Transmembrane</keyword>
<dbReference type="InterPro" id="IPR020846">
    <property type="entry name" value="MFS_dom"/>
</dbReference>
<reference evidence="7 8" key="1">
    <citation type="journal article" date="2016" name="Front. Microbiol.">
        <title>Genomic Resource of Rice Seed Associated Bacteria.</title>
        <authorList>
            <person name="Midha S."/>
            <person name="Bansal K."/>
            <person name="Sharma S."/>
            <person name="Kumar N."/>
            <person name="Patil P.P."/>
            <person name="Chaudhry V."/>
            <person name="Patil P.B."/>
        </authorList>
    </citation>
    <scope>NUCLEOTIDE SEQUENCE [LARGE SCALE GENOMIC DNA]</scope>
    <source>
        <strain evidence="7 8">NS334</strain>
    </source>
</reference>
<dbReference type="AlphaFoldDB" id="A0A147I4C3"/>
<organism evidence="7 8">
    <name type="scientific">Sphingomonas endophytica</name>
    <dbReference type="NCBI Taxonomy" id="869719"/>
    <lineage>
        <taxon>Bacteria</taxon>
        <taxon>Pseudomonadati</taxon>
        <taxon>Pseudomonadota</taxon>
        <taxon>Alphaproteobacteria</taxon>
        <taxon>Sphingomonadales</taxon>
        <taxon>Sphingomonadaceae</taxon>
        <taxon>Sphingomonas</taxon>
    </lineage>
</organism>
<keyword evidence="2 5" id="KW-1133">Transmembrane helix</keyword>
<proteinExistence type="predicted"/>
<sequence>MTDRPSHASAADMLAAPPSPTRAEWRRGWPIVLGATVGSGAGPALFQNLSSLFVPGLIADFGWSRAELAAATGLGFAGSITVPLLGRLVDRIGVRPAIAGCMILLGAAYVGLAGMSGSLWQYHLLVFCLAMTVPGTSALVYGKLIAARFVLQRGLALGIATSGLPITTLLLPVILGDIIATHGWRGGFLTLAALSTLVALPIALLAIRHADTGPTRPAPGDPVATQPVGGVTAAEARLDPRFWQVGLTGFFINLATIGFITQVVPFAIDRGVAAEDAALLLTAFGASQIVARLAIGLLIDRFPPRRVAASVALVSALGFLLLQAAHLSLTMLAVGVFLAGLMNGAENDLFPFFAARLFGLRAYGEIYGSLIVIALTGSAVGIVGFGALHDATDGDAAALAIAAISLVIAGLLYIRLRDRALPPPSSAAATAAG</sequence>
<dbReference type="InterPro" id="IPR011701">
    <property type="entry name" value="MFS"/>
</dbReference>
<dbReference type="EMBL" id="LDTB01000022">
    <property type="protein sequence ID" value="KTT73077.1"/>
    <property type="molecule type" value="Genomic_DNA"/>
</dbReference>
<feature type="transmembrane region" description="Helical" evidence="5">
    <location>
        <begin position="366"/>
        <end position="388"/>
    </location>
</feature>
<dbReference type="InterPro" id="IPR036259">
    <property type="entry name" value="MFS_trans_sf"/>
</dbReference>
<feature type="domain" description="Major facilitator superfamily (MFS) profile" evidence="6">
    <location>
        <begin position="31"/>
        <end position="421"/>
    </location>
</feature>
<evidence type="ECO:0000256" key="4">
    <source>
        <dbReference type="SAM" id="MobiDB-lite"/>
    </source>
</evidence>
<dbReference type="Gene3D" id="1.20.1250.20">
    <property type="entry name" value="MFS general substrate transporter like domains"/>
    <property type="match status" value="2"/>
</dbReference>
<protein>
    <recommendedName>
        <fullName evidence="6">Major facilitator superfamily (MFS) profile domain-containing protein</fullName>
    </recommendedName>
</protein>
<dbReference type="SUPFAM" id="SSF103473">
    <property type="entry name" value="MFS general substrate transporter"/>
    <property type="match status" value="1"/>
</dbReference>
<feature type="transmembrane region" description="Helical" evidence="5">
    <location>
        <begin position="97"/>
        <end position="116"/>
    </location>
</feature>
<name>A0A147I4C3_9SPHN</name>
<accession>A0A147I4C3</accession>
<feature type="transmembrane region" description="Helical" evidence="5">
    <location>
        <begin position="122"/>
        <end position="142"/>
    </location>
</feature>
<feature type="transmembrane region" description="Helical" evidence="5">
    <location>
        <begin position="187"/>
        <end position="207"/>
    </location>
</feature>
<feature type="transmembrane region" description="Helical" evidence="5">
    <location>
        <begin position="277"/>
        <end position="295"/>
    </location>
</feature>
<evidence type="ECO:0000259" key="6">
    <source>
        <dbReference type="PROSITE" id="PS50850"/>
    </source>
</evidence>
<dbReference type="PANTHER" id="PTHR11360:SF290">
    <property type="entry name" value="MONOCARBOXYLATE MFS PERMEASE"/>
    <property type="match status" value="1"/>
</dbReference>
<feature type="transmembrane region" description="Helical" evidence="5">
    <location>
        <begin position="307"/>
        <end position="325"/>
    </location>
</feature>
<evidence type="ECO:0000256" key="1">
    <source>
        <dbReference type="ARBA" id="ARBA00022692"/>
    </source>
</evidence>
<dbReference type="InterPro" id="IPR050327">
    <property type="entry name" value="Proton-linked_MCT"/>
</dbReference>
<feature type="transmembrane region" description="Helical" evidence="5">
    <location>
        <begin position="28"/>
        <end position="46"/>
    </location>
</feature>
<dbReference type="PATRIC" id="fig|869719.3.peg.1217"/>
<evidence type="ECO:0000256" key="5">
    <source>
        <dbReference type="SAM" id="Phobius"/>
    </source>
</evidence>
<dbReference type="PROSITE" id="PS50850">
    <property type="entry name" value="MFS"/>
    <property type="match status" value="1"/>
</dbReference>
<dbReference type="PANTHER" id="PTHR11360">
    <property type="entry name" value="MONOCARBOXYLATE TRANSPORTER"/>
    <property type="match status" value="1"/>
</dbReference>